<accession>A0ABD3NMI0</accession>
<evidence type="ECO:0000259" key="7">
    <source>
        <dbReference type="Pfam" id="PF22528"/>
    </source>
</evidence>
<evidence type="ECO:0000256" key="3">
    <source>
        <dbReference type="ARBA" id="ARBA00022679"/>
    </source>
</evidence>
<name>A0ABD3NMI0_9STRA</name>
<evidence type="ECO:0000256" key="2">
    <source>
        <dbReference type="ARBA" id="ARBA00022603"/>
    </source>
</evidence>
<evidence type="ECO:0000256" key="1">
    <source>
        <dbReference type="ARBA" id="ARBA00011925"/>
    </source>
</evidence>
<keyword evidence="4 6" id="KW-0949">S-adenosyl-L-methionine</keyword>
<organism evidence="8 9">
    <name type="scientific">Cyclotella cryptica</name>
    <dbReference type="NCBI Taxonomy" id="29204"/>
    <lineage>
        <taxon>Eukaryota</taxon>
        <taxon>Sar</taxon>
        <taxon>Stramenopiles</taxon>
        <taxon>Ochrophyta</taxon>
        <taxon>Bacillariophyta</taxon>
        <taxon>Coscinodiscophyceae</taxon>
        <taxon>Thalassiosirophycidae</taxon>
        <taxon>Stephanodiscales</taxon>
        <taxon>Stephanodiscaceae</taxon>
        <taxon>Cyclotella</taxon>
    </lineage>
</organism>
<dbReference type="PANTHER" id="PTHR11006:SF53">
    <property type="entry name" value="PROTEIN ARGININE N-METHYLTRANSFERASE 3"/>
    <property type="match status" value="1"/>
</dbReference>
<evidence type="ECO:0000313" key="8">
    <source>
        <dbReference type="EMBL" id="KAL3777054.1"/>
    </source>
</evidence>
<dbReference type="FunFam" id="3.40.50.150:FF:000003">
    <property type="entry name" value="Blast:Protein arginine N-methyltransferase 1"/>
    <property type="match status" value="1"/>
</dbReference>
<dbReference type="EC" id="2.1.1.319" evidence="1"/>
<dbReference type="Proteomes" id="UP001516023">
    <property type="component" value="Unassembled WGS sequence"/>
</dbReference>
<dbReference type="SUPFAM" id="SSF53335">
    <property type="entry name" value="S-adenosyl-L-methionine-dependent methyltransferases"/>
    <property type="match status" value="1"/>
</dbReference>
<comment type="caution">
    <text evidence="8">The sequence shown here is derived from an EMBL/GenBank/DDBJ whole genome shotgun (WGS) entry which is preliminary data.</text>
</comment>
<evidence type="ECO:0000256" key="5">
    <source>
        <dbReference type="ARBA" id="ARBA00049303"/>
    </source>
</evidence>
<gene>
    <name evidence="8" type="ORF">HJC23_001372</name>
</gene>
<dbReference type="Gene3D" id="2.70.160.11">
    <property type="entry name" value="Hnrnp arginine n-methyltransferase1"/>
    <property type="match status" value="1"/>
</dbReference>
<keyword evidence="9" id="KW-1185">Reference proteome</keyword>
<keyword evidence="2 6" id="KW-0489">Methyltransferase</keyword>
<dbReference type="InterPro" id="IPR025799">
    <property type="entry name" value="Arg_MeTrfase"/>
</dbReference>
<sequence length="574" mass="64266">MSPIDGDDPWSSSDDDDMDDEVEDECFSFHSICSYNFKDASSSPTFDSLAAALEYDVSNYGFDLLQHLLPPNHEDFYEGAIILVNKSRAFVRENCNGSVDKLEIGEMLNTYLKGEALTISSAGDEANMVYFRPQLEDDAMLMFIDELQALKGSQIGSNDDSPVMNTPSDNESVKQLQLKIELLEEQLSQAKKCIASFAMEENGEKSPSSSGQTKKLNAPDNDTYYFSSYSNTSIHETMLRDTVRTAAYESAILSNAESLFRDKTVMDIGCGTGVLSLFCAKAGARKVIAVDNSDILSQAKQIIELNGYGHVITCVHGKIESLIQESALPLSEGETVDIIVSEWMGYALFFETMLPSVLVARDALMTKVTGTMFPNVAKVFIEGANDQERLSYWDNVHGIDMKPMKQRMIEELTEEGLVQIVDDNKIITNRAEMIAFDLNTCKDEELDFEAPFKLHLRNSSSGNESKMEVHQLIVSFDIGFSVEGTAKASFSTGCQSPPTHWKQTVLWFDPLHNCPVLRRDENDIMKGKFHMRRNAKNHRAIDMAVMWETGHFRSENECKWERTGEGVLKRSLHA</sequence>
<dbReference type="Pfam" id="PF22528">
    <property type="entry name" value="PRMT_C"/>
    <property type="match status" value="1"/>
</dbReference>
<reference evidence="8 9" key="1">
    <citation type="journal article" date="2020" name="G3 (Bethesda)">
        <title>Improved Reference Genome for Cyclotella cryptica CCMP332, a Model for Cell Wall Morphogenesis, Salinity Adaptation, and Lipid Production in Diatoms (Bacillariophyta).</title>
        <authorList>
            <person name="Roberts W.R."/>
            <person name="Downey K.M."/>
            <person name="Ruck E.C."/>
            <person name="Traller J.C."/>
            <person name="Alverson A.J."/>
        </authorList>
    </citation>
    <scope>NUCLEOTIDE SEQUENCE [LARGE SCALE GENOMIC DNA]</scope>
    <source>
        <strain evidence="8 9">CCMP332</strain>
    </source>
</reference>
<dbReference type="Gene3D" id="3.40.50.150">
    <property type="entry name" value="Vaccinia Virus protein VP39"/>
    <property type="match status" value="1"/>
</dbReference>
<dbReference type="PANTHER" id="PTHR11006">
    <property type="entry name" value="PROTEIN ARGININE N-METHYLTRANSFERASE"/>
    <property type="match status" value="1"/>
</dbReference>
<proteinExistence type="predicted"/>
<protein>
    <recommendedName>
        <fullName evidence="1">type I protein arginine methyltransferase</fullName>
        <ecNumber evidence="1">2.1.1.319</ecNumber>
    </recommendedName>
</protein>
<evidence type="ECO:0000256" key="4">
    <source>
        <dbReference type="ARBA" id="ARBA00022691"/>
    </source>
</evidence>
<dbReference type="GO" id="GO:0035242">
    <property type="term" value="F:protein-arginine omega-N asymmetric methyltransferase activity"/>
    <property type="evidence" value="ECO:0007669"/>
    <property type="project" value="UniProtKB-EC"/>
</dbReference>
<dbReference type="PROSITE" id="PS51678">
    <property type="entry name" value="SAM_MT_PRMT"/>
    <property type="match status" value="1"/>
</dbReference>
<dbReference type="InterPro" id="IPR029063">
    <property type="entry name" value="SAM-dependent_MTases_sf"/>
</dbReference>
<comment type="catalytic activity">
    <reaction evidence="5">
        <text>L-arginyl-[protein] + S-adenosyl-L-methionine = N(omega)-methyl-L-arginyl-[protein] + S-adenosyl-L-homocysteine + H(+)</text>
        <dbReference type="Rhea" id="RHEA:48100"/>
        <dbReference type="Rhea" id="RHEA-COMP:10532"/>
        <dbReference type="Rhea" id="RHEA-COMP:11990"/>
        <dbReference type="ChEBI" id="CHEBI:15378"/>
        <dbReference type="ChEBI" id="CHEBI:29965"/>
        <dbReference type="ChEBI" id="CHEBI:57856"/>
        <dbReference type="ChEBI" id="CHEBI:59789"/>
        <dbReference type="ChEBI" id="CHEBI:65280"/>
    </reaction>
    <physiologicalReaction direction="left-to-right" evidence="5">
        <dbReference type="Rhea" id="RHEA:48101"/>
    </physiologicalReaction>
</comment>
<feature type="domain" description="Protein arginine N-methyltransferase" evidence="7">
    <location>
        <begin position="377"/>
        <end position="548"/>
    </location>
</feature>
<evidence type="ECO:0000313" key="9">
    <source>
        <dbReference type="Proteomes" id="UP001516023"/>
    </source>
</evidence>
<dbReference type="CDD" id="cd02440">
    <property type="entry name" value="AdoMet_MTases"/>
    <property type="match status" value="1"/>
</dbReference>
<keyword evidence="3 6" id="KW-0808">Transferase</keyword>
<dbReference type="EMBL" id="JABMIG020000467">
    <property type="protein sequence ID" value="KAL3777054.1"/>
    <property type="molecule type" value="Genomic_DNA"/>
</dbReference>
<evidence type="ECO:0000256" key="6">
    <source>
        <dbReference type="PROSITE-ProRule" id="PRU01015"/>
    </source>
</evidence>
<dbReference type="InterPro" id="IPR055135">
    <property type="entry name" value="PRMT_dom"/>
</dbReference>
<dbReference type="AlphaFoldDB" id="A0ABD3NMI0"/>
<dbReference type="GO" id="GO:0032259">
    <property type="term" value="P:methylation"/>
    <property type="evidence" value="ECO:0007669"/>
    <property type="project" value="UniProtKB-KW"/>
</dbReference>
<dbReference type="Pfam" id="PF06325">
    <property type="entry name" value="PrmA"/>
    <property type="match status" value="1"/>
</dbReference>